<dbReference type="Proteomes" id="UP001300692">
    <property type="component" value="Unassembled WGS sequence"/>
</dbReference>
<evidence type="ECO:0000313" key="5">
    <source>
        <dbReference type="Proteomes" id="UP001300692"/>
    </source>
</evidence>
<dbReference type="RefSeq" id="WP_264136725.1">
    <property type="nucleotide sequence ID" value="NZ_JAOYOD010000001.1"/>
</dbReference>
<dbReference type="NCBIfam" id="TIGR03072">
    <property type="entry name" value="release_prfH"/>
    <property type="match status" value="1"/>
</dbReference>
<comment type="caution">
    <text evidence="4">The sequence shown here is derived from an EMBL/GenBank/DDBJ whole genome shotgun (WGS) entry which is preliminary data.</text>
</comment>
<evidence type="ECO:0000256" key="1">
    <source>
        <dbReference type="ARBA" id="ARBA00010835"/>
    </source>
</evidence>
<protein>
    <submittedName>
        <fullName evidence="4">Peptide chain release factor H</fullName>
    </submittedName>
</protein>
<dbReference type="Gene3D" id="3.30.70.1660">
    <property type="match status" value="1"/>
</dbReference>
<comment type="similarity">
    <text evidence="1">Belongs to the prokaryotic/mitochondrial release factor family.</text>
</comment>
<evidence type="ECO:0000259" key="3">
    <source>
        <dbReference type="PROSITE" id="PS00745"/>
    </source>
</evidence>
<evidence type="ECO:0000313" key="4">
    <source>
        <dbReference type="EMBL" id="MCV9385943.1"/>
    </source>
</evidence>
<sequence>MKYIDKRIIQITSGRGPAECCWVVAQVLKYLMDEAKTTSIKTTVLDRVKGDENGTLRSASLQLVGNNLDQFLSQWIGTIQWIGQSHYRRHHKRKNWFIGIKLMNVNGSLVFDEREVRFDFTRSSGPGGQHVNKVSTAVRAIHRPTSLMVFESNHRSQIQNKKEALRRLALLLEKKNMDQFKEQIRESWENHDALDRGNPIRVFKGSDFKSNYESKKYKSQRKSDKQVSIRRLEY</sequence>
<dbReference type="PROSITE" id="PS00745">
    <property type="entry name" value="RF_PROK_I"/>
    <property type="match status" value="1"/>
</dbReference>
<keyword evidence="5" id="KW-1185">Reference proteome</keyword>
<name>A0ABT3CQV8_9BACT</name>
<gene>
    <name evidence="4" type="primary">prfH</name>
    <name evidence="4" type="ORF">N7U62_04675</name>
</gene>
<evidence type="ECO:0000256" key="2">
    <source>
        <dbReference type="SAM" id="MobiDB-lite"/>
    </source>
</evidence>
<dbReference type="PANTHER" id="PTHR43804:SF9">
    <property type="entry name" value="PEPTIDE CHAIN RELEASE FACTOR HOMOLOG-RELATED"/>
    <property type="match status" value="1"/>
</dbReference>
<organism evidence="4 5">
    <name type="scientific">Reichenbachiella ulvae</name>
    <dbReference type="NCBI Taxonomy" id="2980104"/>
    <lineage>
        <taxon>Bacteria</taxon>
        <taxon>Pseudomonadati</taxon>
        <taxon>Bacteroidota</taxon>
        <taxon>Cytophagia</taxon>
        <taxon>Cytophagales</taxon>
        <taxon>Reichenbachiellaceae</taxon>
        <taxon>Reichenbachiella</taxon>
    </lineage>
</organism>
<dbReference type="InterPro" id="IPR045853">
    <property type="entry name" value="Pep_chain_release_fac_I_sf"/>
</dbReference>
<proteinExistence type="inferred from homology"/>
<feature type="domain" description="Prokaryotic-type class I peptide chain release factors" evidence="3">
    <location>
        <begin position="122"/>
        <end position="138"/>
    </location>
</feature>
<dbReference type="InterPro" id="IPR050057">
    <property type="entry name" value="Prokaryotic/Mito_RF"/>
</dbReference>
<reference evidence="4 5" key="1">
    <citation type="submission" date="2022-10" db="EMBL/GenBank/DDBJ databases">
        <title>Comparative genomics and taxonomic characterization of three novel marine species of genus Reichenbachiella exhibiting antioxidant and polysaccharide degradation activities.</title>
        <authorList>
            <person name="Muhammad N."/>
            <person name="Lee Y.-J."/>
            <person name="Ko J."/>
            <person name="Kim S.-G."/>
        </authorList>
    </citation>
    <scope>NUCLEOTIDE SEQUENCE [LARGE SCALE GENOMIC DNA]</scope>
    <source>
        <strain evidence="4 5">ABR2-5</strain>
    </source>
</reference>
<feature type="region of interest" description="Disordered" evidence="2">
    <location>
        <begin position="213"/>
        <end position="234"/>
    </location>
</feature>
<accession>A0ABT3CQV8</accession>
<dbReference type="EMBL" id="JAOYOD010000001">
    <property type="protein sequence ID" value="MCV9385943.1"/>
    <property type="molecule type" value="Genomic_DNA"/>
</dbReference>
<dbReference type="SUPFAM" id="SSF75620">
    <property type="entry name" value="Release factor"/>
    <property type="match status" value="1"/>
</dbReference>
<dbReference type="InterPro" id="IPR000352">
    <property type="entry name" value="Pep_chain_release_fac_I"/>
</dbReference>
<dbReference type="InterPro" id="IPR017509">
    <property type="entry name" value="PrfH"/>
</dbReference>
<dbReference type="PANTHER" id="PTHR43804">
    <property type="entry name" value="LD18447P"/>
    <property type="match status" value="1"/>
</dbReference>
<dbReference type="Gene3D" id="3.30.160.20">
    <property type="match status" value="1"/>
</dbReference>
<dbReference type="Pfam" id="PF00472">
    <property type="entry name" value="RF-1"/>
    <property type="match status" value="1"/>
</dbReference>